<dbReference type="PANTHER" id="PTHR46586">
    <property type="entry name" value="ANKYRIN REPEAT-CONTAINING PROTEIN"/>
    <property type="match status" value="1"/>
</dbReference>
<dbReference type="InterPro" id="IPR036770">
    <property type="entry name" value="Ankyrin_rpt-contain_sf"/>
</dbReference>
<keyword evidence="2" id="KW-1185">Reference proteome</keyword>
<dbReference type="InterPro" id="IPR052050">
    <property type="entry name" value="SecEffector_AnkRepeat"/>
</dbReference>
<dbReference type="EMBL" id="JAVHNR010000008">
    <property type="protein sequence ID" value="KAK6335100.1"/>
    <property type="molecule type" value="Genomic_DNA"/>
</dbReference>
<dbReference type="Pfam" id="PF12796">
    <property type="entry name" value="Ank_2"/>
    <property type="match status" value="1"/>
</dbReference>
<reference evidence="1 2" key="1">
    <citation type="submission" date="2019-10" db="EMBL/GenBank/DDBJ databases">
        <authorList>
            <person name="Palmer J.M."/>
        </authorList>
    </citation>
    <scope>NUCLEOTIDE SEQUENCE [LARGE SCALE GENOMIC DNA]</scope>
    <source>
        <strain evidence="1 2">TWF718</strain>
    </source>
</reference>
<dbReference type="InterPro" id="IPR002110">
    <property type="entry name" value="Ankyrin_rpt"/>
</dbReference>
<evidence type="ECO:0000313" key="2">
    <source>
        <dbReference type="Proteomes" id="UP001313282"/>
    </source>
</evidence>
<evidence type="ECO:0000313" key="1">
    <source>
        <dbReference type="EMBL" id="KAK6335100.1"/>
    </source>
</evidence>
<accession>A0AAN8RL44</accession>
<gene>
    <name evidence="1" type="ORF">TWF718_010541</name>
</gene>
<sequence>MEELESLRLTDAPITISNLPVEILRSILDQVILSTGFYAALELRLVNKIFDIIVLDSVLDTDRDSHLDTGYLDITPDLAYTALTRRVVDTATRSPLLVSKIRSLTTKIHDYEPSLPVDGIRQALCWTAILECGGVAIFNWRKGGAYASINNKHEKIKKEIKSTDDEQEKWLHWYLCLIYAYTHDFENLKRVYEKGEASGISVNLDYESVVFGTIPIIAARYGTEEMAIWTYDHSTICKPRGSLRQEFIRYTALFGRIGVMKHLVEEKGDREEKYVAFTDAPRWATSFGQVELLKWLVGDGWMVFEDVSQEAKFIFLAACTHGNLEVAKWIVEEEEFEPEPGEKTKSLRNGRPLCLATQSGNVELVSWLLDIESIGGKDEMLLSFKWAMRYAGLDMVKMYFKKGLPIDSDEDGWVGGKVVKAAIDAGRKGRTEHLKWVMENGVVFKGGDEHALVYKTAQGGSVKCLQVLRDLLDGYETIAKEEIQKAWDVKDRRAVETLLKAGTEQPYGFSENDLNSWKYEIRVVSTFNCSRKNWGYWPYLWNYSTHF</sequence>
<dbReference type="Proteomes" id="UP001313282">
    <property type="component" value="Unassembled WGS sequence"/>
</dbReference>
<dbReference type="Gene3D" id="1.25.40.20">
    <property type="entry name" value="Ankyrin repeat-containing domain"/>
    <property type="match status" value="1"/>
</dbReference>
<name>A0AAN8RL44_9PEZI</name>
<organism evidence="1 2">
    <name type="scientific">Orbilia javanica</name>
    <dbReference type="NCBI Taxonomy" id="47235"/>
    <lineage>
        <taxon>Eukaryota</taxon>
        <taxon>Fungi</taxon>
        <taxon>Dikarya</taxon>
        <taxon>Ascomycota</taxon>
        <taxon>Pezizomycotina</taxon>
        <taxon>Orbiliomycetes</taxon>
        <taxon>Orbiliales</taxon>
        <taxon>Orbiliaceae</taxon>
        <taxon>Orbilia</taxon>
    </lineage>
</organism>
<dbReference type="PANTHER" id="PTHR46586:SF3">
    <property type="entry name" value="ANKYRIN REPEAT-CONTAINING PROTEIN"/>
    <property type="match status" value="1"/>
</dbReference>
<comment type="caution">
    <text evidence="1">The sequence shown here is derived from an EMBL/GenBank/DDBJ whole genome shotgun (WGS) entry which is preliminary data.</text>
</comment>
<dbReference type="SUPFAM" id="SSF48403">
    <property type="entry name" value="Ankyrin repeat"/>
    <property type="match status" value="1"/>
</dbReference>
<proteinExistence type="predicted"/>
<protein>
    <submittedName>
        <fullName evidence="1">Uncharacterized protein</fullName>
    </submittedName>
</protein>
<dbReference type="AlphaFoldDB" id="A0AAN8RL44"/>